<protein>
    <submittedName>
        <fullName evidence="10">Two-component system OmpR family response regulator</fullName>
    </submittedName>
</protein>
<dbReference type="GO" id="GO:0032993">
    <property type="term" value="C:protein-DNA complex"/>
    <property type="evidence" value="ECO:0007669"/>
    <property type="project" value="TreeGrafter"/>
</dbReference>
<dbReference type="Gene3D" id="6.10.250.690">
    <property type="match status" value="1"/>
</dbReference>
<dbReference type="InterPro" id="IPR001789">
    <property type="entry name" value="Sig_transdc_resp-reg_receiver"/>
</dbReference>
<dbReference type="InterPro" id="IPR016032">
    <property type="entry name" value="Sig_transdc_resp-reg_C-effctor"/>
</dbReference>
<dbReference type="Gene3D" id="3.40.50.2300">
    <property type="match status" value="1"/>
</dbReference>
<evidence type="ECO:0000313" key="10">
    <source>
        <dbReference type="EMBL" id="MBB6068400.1"/>
    </source>
</evidence>
<dbReference type="SMART" id="SM00862">
    <property type="entry name" value="Trans_reg_C"/>
    <property type="match status" value="1"/>
</dbReference>
<accession>A0A841GND2</accession>
<dbReference type="RefSeq" id="WP_170039276.1">
    <property type="nucleotide sequence ID" value="NZ_JABDTL010000002.1"/>
</dbReference>
<dbReference type="SUPFAM" id="SSF52172">
    <property type="entry name" value="CheY-like"/>
    <property type="match status" value="1"/>
</dbReference>
<dbReference type="SMART" id="SM00448">
    <property type="entry name" value="REC"/>
    <property type="match status" value="1"/>
</dbReference>
<feature type="domain" description="Response regulatory" evidence="8">
    <location>
        <begin position="2"/>
        <end position="116"/>
    </location>
</feature>
<organism evidence="10 11">
    <name type="scientific">Longimicrobium terrae</name>
    <dbReference type="NCBI Taxonomy" id="1639882"/>
    <lineage>
        <taxon>Bacteria</taxon>
        <taxon>Pseudomonadati</taxon>
        <taxon>Gemmatimonadota</taxon>
        <taxon>Longimicrobiia</taxon>
        <taxon>Longimicrobiales</taxon>
        <taxon>Longimicrobiaceae</taxon>
        <taxon>Longimicrobium</taxon>
    </lineage>
</organism>
<dbReference type="PROSITE" id="PS51755">
    <property type="entry name" value="OMPR_PHOB"/>
    <property type="match status" value="1"/>
</dbReference>
<dbReference type="GO" id="GO:0006355">
    <property type="term" value="P:regulation of DNA-templated transcription"/>
    <property type="evidence" value="ECO:0007669"/>
    <property type="project" value="InterPro"/>
</dbReference>
<dbReference type="Proteomes" id="UP000582837">
    <property type="component" value="Unassembled WGS sequence"/>
</dbReference>
<keyword evidence="4 7" id="KW-0238">DNA-binding</keyword>
<dbReference type="InterPro" id="IPR039420">
    <property type="entry name" value="WalR-like"/>
</dbReference>
<evidence type="ECO:0000256" key="5">
    <source>
        <dbReference type="ARBA" id="ARBA00023163"/>
    </source>
</evidence>
<name>A0A841GND2_9BACT</name>
<dbReference type="GO" id="GO:0005829">
    <property type="term" value="C:cytosol"/>
    <property type="evidence" value="ECO:0007669"/>
    <property type="project" value="TreeGrafter"/>
</dbReference>
<dbReference type="EMBL" id="JACHIA010000001">
    <property type="protein sequence ID" value="MBB6068400.1"/>
    <property type="molecule type" value="Genomic_DNA"/>
</dbReference>
<keyword evidence="2" id="KW-0902">Two-component regulatory system</keyword>
<evidence type="ECO:0000313" key="11">
    <source>
        <dbReference type="Proteomes" id="UP000582837"/>
    </source>
</evidence>
<dbReference type="Pfam" id="PF00072">
    <property type="entry name" value="Response_reg"/>
    <property type="match status" value="1"/>
</dbReference>
<evidence type="ECO:0000256" key="3">
    <source>
        <dbReference type="ARBA" id="ARBA00023015"/>
    </source>
</evidence>
<feature type="DNA-binding region" description="OmpR/PhoB-type" evidence="7">
    <location>
        <begin position="125"/>
        <end position="222"/>
    </location>
</feature>
<sequence length="229" mass="25168">MRILIVEDNPRIAGFLQKGLREEGYVAEVAGDGDTAFEKATTQGFDAAVVDVMIPGRTGVELVRDLREREVRIPVLLLTARDRTEDKVAGLDAGADDYLTKPFEFSELSARLRALLRRAGSPGASATLRAGDVEMDPATREVRRGGKPVDLTPREYATLEYLLRNSGRPLSRAAMMEHVWGIRFDPGTNIVDVCINSLRTKLDDRERGLIQTVRGVGYAIKAPAEESEG</sequence>
<evidence type="ECO:0000256" key="6">
    <source>
        <dbReference type="PROSITE-ProRule" id="PRU00169"/>
    </source>
</evidence>
<keyword evidence="1 6" id="KW-0597">Phosphoprotein</keyword>
<dbReference type="SUPFAM" id="SSF46894">
    <property type="entry name" value="C-terminal effector domain of the bipartite response regulators"/>
    <property type="match status" value="1"/>
</dbReference>
<keyword evidence="3" id="KW-0805">Transcription regulation</keyword>
<dbReference type="InterPro" id="IPR011006">
    <property type="entry name" value="CheY-like_superfamily"/>
</dbReference>
<feature type="modified residue" description="4-aspartylphosphate" evidence="6">
    <location>
        <position position="51"/>
    </location>
</feature>
<keyword evidence="5" id="KW-0804">Transcription</keyword>
<evidence type="ECO:0000259" key="8">
    <source>
        <dbReference type="PROSITE" id="PS50110"/>
    </source>
</evidence>
<dbReference type="Gene3D" id="1.10.10.10">
    <property type="entry name" value="Winged helix-like DNA-binding domain superfamily/Winged helix DNA-binding domain"/>
    <property type="match status" value="1"/>
</dbReference>
<evidence type="ECO:0000256" key="1">
    <source>
        <dbReference type="ARBA" id="ARBA00022553"/>
    </source>
</evidence>
<proteinExistence type="predicted"/>
<evidence type="ECO:0000259" key="9">
    <source>
        <dbReference type="PROSITE" id="PS51755"/>
    </source>
</evidence>
<dbReference type="GO" id="GO:0000976">
    <property type="term" value="F:transcription cis-regulatory region binding"/>
    <property type="evidence" value="ECO:0007669"/>
    <property type="project" value="TreeGrafter"/>
</dbReference>
<dbReference type="PANTHER" id="PTHR48111:SF1">
    <property type="entry name" value="TWO-COMPONENT RESPONSE REGULATOR ORR33"/>
    <property type="match status" value="1"/>
</dbReference>
<dbReference type="InterPro" id="IPR001867">
    <property type="entry name" value="OmpR/PhoB-type_DNA-bd"/>
</dbReference>
<evidence type="ECO:0000256" key="4">
    <source>
        <dbReference type="ARBA" id="ARBA00023125"/>
    </source>
</evidence>
<dbReference type="CDD" id="cd19935">
    <property type="entry name" value="REC_OmpR_CusR-like"/>
    <property type="match status" value="1"/>
</dbReference>
<evidence type="ECO:0000256" key="7">
    <source>
        <dbReference type="PROSITE-ProRule" id="PRU01091"/>
    </source>
</evidence>
<comment type="caution">
    <text evidence="10">The sequence shown here is derived from an EMBL/GenBank/DDBJ whole genome shotgun (WGS) entry which is preliminary data.</text>
</comment>
<dbReference type="InterPro" id="IPR036388">
    <property type="entry name" value="WH-like_DNA-bd_sf"/>
</dbReference>
<feature type="domain" description="OmpR/PhoB-type" evidence="9">
    <location>
        <begin position="125"/>
        <end position="222"/>
    </location>
</feature>
<evidence type="ECO:0000256" key="2">
    <source>
        <dbReference type="ARBA" id="ARBA00023012"/>
    </source>
</evidence>
<keyword evidence="11" id="KW-1185">Reference proteome</keyword>
<dbReference type="Pfam" id="PF00486">
    <property type="entry name" value="Trans_reg_C"/>
    <property type="match status" value="1"/>
</dbReference>
<reference evidence="10 11" key="1">
    <citation type="submission" date="2020-08" db="EMBL/GenBank/DDBJ databases">
        <title>Genomic Encyclopedia of Type Strains, Phase IV (KMG-IV): sequencing the most valuable type-strain genomes for metagenomic binning, comparative biology and taxonomic classification.</title>
        <authorList>
            <person name="Goeker M."/>
        </authorList>
    </citation>
    <scope>NUCLEOTIDE SEQUENCE [LARGE SCALE GENOMIC DNA]</scope>
    <source>
        <strain evidence="10 11">DSM 29007</strain>
    </source>
</reference>
<dbReference type="AlphaFoldDB" id="A0A841GND2"/>
<dbReference type="PANTHER" id="PTHR48111">
    <property type="entry name" value="REGULATOR OF RPOS"/>
    <property type="match status" value="1"/>
</dbReference>
<dbReference type="PROSITE" id="PS50110">
    <property type="entry name" value="RESPONSE_REGULATORY"/>
    <property type="match status" value="1"/>
</dbReference>
<dbReference type="FunFam" id="1.10.10.10:FF:000005">
    <property type="entry name" value="Two-component system response regulator"/>
    <property type="match status" value="1"/>
</dbReference>
<dbReference type="CDD" id="cd00383">
    <property type="entry name" value="trans_reg_C"/>
    <property type="match status" value="1"/>
</dbReference>
<gene>
    <name evidence="10" type="ORF">HNQ61_000011</name>
</gene>
<dbReference type="GO" id="GO:0000156">
    <property type="term" value="F:phosphorelay response regulator activity"/>
    <property type="evidence" value="ECO:0007669"/>
    <property type="project" value="TreeGrafter"/>
</dbReference>